<proteinExistence type="predicted"/>
<protein>
    <recommendedName>
        <fullName evidence="3">Secreted protein</fullName>
    </recommendedName>
</protein>
<evidence type="ECO:0000313" key="2">
    <source>
        <dbReference type="Proteomes" id="UP001465755"/>
    </source>
</evidence>
<gene>
    <name evidence="1" type="ORF">WJX73_010710</name>
</gene>
<dbReference type="EMBL" id="JALJOQ010000278">
    <property type="protein sequence ID" value="KAK9786192.1"/>
    <property type="molecule type" value="Genomic_DNA"/>
</dbReference>
<dbReference type="Proteomes" id="UP001465755">
    <property type="component" value="Unassembled WGS sequence"/>
</dbReference>
<sequence length="78" mass="8214">MGAILSRPLVTTCTTGATVALTAAAVASVTPRAAVELSWALCTSGLYSNAAQDPISWERCLRWTLRRIPPQALSAQQA</sequence>
<keyword evidence="2" id="KW-1185">Reference proteome</keyword>
<evidence type="ECO:0000313" key="1">
    <source>
        <dbReference type="EMBL" id="KAK9786192.1"/>
    </source>
</evidence>
<organism evidence="1 2">
    <name type="scientific">Symbiochloris irregularis</name>
    <dbReference type="NCBI Taxonomy" id="706552"/>
    <lineage>
        <taxon>Eukaryota</taxon>
        <taxon>Viridiplantae</taxon>
        <taxon>Chlorophyta</taxon>
        <taxon>core chlorophytes</taxon>
        <taxon>Trebouxiophyceae</taxon>
        <taxon>Trebouxiales</taxon>
        <taxon>Trebouxiaceae</taxon>
        <taxon>Symbiochloris</taxon>
    </lineage>
</organism>
<evidence type="ECO:0008006" key="3">
    <source>
        <dbReference type="Google" id="ProtNLM"/>
    </source>
</evidence>
<accession>A0AAW1NGB0</accession>
<dbReference type="AlphaFoldDB" id="A0AAW1NGB0"/>
<reference evidence="1 2" key="1">
    <citation type="journal article" date="2024" name="Nat. Commun.">
        <title>Phylogenomics reveals the evolutionary origins of lichenization in chlorophyte algae.</title>
        <authorList>
            <person name="Puginier C."/>
            <person name="Libourel C."/>
            <person name="Otte J."/>
            <person name="Skaloud P."/>
            <person name="Haon M."/>
            <person name="Grisel S."/>
            <person name="Petersen M."/>
            <person name="Berrin J.G."/>
            <person name="Delaux P.M."/>
            <person name="Dal Grande F."/>
            <person name="Keller J."/>
        </authorList>
    </citation>
    <scope>NUCLEOTIDE SEQUENCE [LARGE SCALE GENOMIC DNA]</scope>
    <source>
        <strain evidence="1 2">SAG 2036</strain>
    </source>
</reference>
<comment type="caution">
    <text evidence="1">The sequence shown here is derived from an EMBL/GenBank/DDBJ whole genome shotgun (WGS) entry which is preliminary data.</text>
</comment>
<name>A0AAW1NGB0_9CHLO</name>